<organism evidence="1 2">
    <name type="scientific">Cognatishimia maritima</name>
    <dbReference type="NCBI Taxonomy" id="870908"/>
    <lineage>
        <taxon>Bacteria</taxon>
        <taxon>Pseudomonadati</taxon>
        <taxon>Pseudomonadota</taxon>
        <taxon>Alphaproteobacteria</taxon>
        <taxon>Rhodobacterales</taxon>
        <taxon>Paracoccaceae</taxon>
        <taxon>Cognatishimia</taxon>
    </lineage>
</organism>
<protein>
    <submittedName>
        <fullName evidence="1">Biotin synthesis protein BioG</fullName>
    </submittedName>
</protein>
<evidence type="ECO:0000313" key="2">
    <source>
        <dbReference type="Proteomes" id="UP000184211"/>
    </source>
</evidence>
<keyword evidence="2" id="KW-1185">Reference proteome</keyword>
<name>A0A1M5MYU7_9RHOB</name>
<dbReference type="Pfam" id="PF04301">
    <property type="entry name" value="BioG"/>
    <property type="match status" value="1"/>
</dbReference>
<dbReference type="RefSeq" id="WP_072791956.1">
    <property type="nucleotide sequence ID" value="NZ_FQWM01000002.1"/>
</dbReference>
<dbReference type="InterPro" id="IPR007398">
    <property type="entry name" value="BioG"/>
</dbReference>
<dbReference type="ESTHER" id="9rhob-a0a1m5myu7">
    <property type="family name" value="BioG_Pimeloyl-ACP-methyl-esterase"/>
</dbReference>
<sequence>MQARWLQRNDANDVLVCFGGWAIGAEPLQPLKTDTDVLFVDDYRDLVALPDLSGYTTRTVVAYSFGVAAFAHWLQANEDPFDRKIAINGSPTPIDRRLGIHPKIFARTCEHLSHETFQDFVALCYGEPQPEQLIDIAARHAELLAVAARGPAPSPDFDRIWISSEDRIFPAANLNAVFRPQAARIQQIDASHVPFEHWQSWDEVTG</sequence>
<dbReference type="OrthoDB" id="7688089at2"/>
<dbReference type="EMBL" id="FQWM01000002">
    <property type="protein sequence ID" value="SHG82451.1"/>
    <property type="molecule type" value="Genomic_DNA"/>
</dbReference>
<accession>A0A1M5MYU7</accession>
<dbReference type="AlphaFoldDB" id="A0A1M5MYU7"/>
<proteinExistence type="predicted"/>
<dbReference type="STRING" id="870908.SAMN04488044_1375"/>
<dbReference type="Proteomes" id="UP000184211">
    <property type="component" value="Unassembled WGS sequence"/>
</dbReference>
<reference evidence="2" key="1">
    <citation type="submission" date="2016-11" db="EMBL/GenBank/DDBJ databases">
        <authorList>
            <person name="Varghese N."/>
            <person name="Submissions S."/>
        </authorList>
    </citation>
    <scope>NUCLEOTIDE SEQUENCE [LARGE SCALE GENOMIC DNA]</scope>
    <source>
        <strain evidence="2">DSM 28223</strain>
    </source>
</reference>
<evidence type="ECO:0000313" key="1">
    <source>
        <dbReference type="EMBL" id="SHG82451.1"/>
    </source>
</evidence>
<gene>
    <name evidence="1" type="ORF">SAMN04488044_1375</name>
</gene>